<sequence length="285" mass="32260">MKALNCTLLVLFVVLYGESVKAMQYFKVVVTKNDEIFTKYLFVLGMKSETTPTLSVSEVGRLSDNYQMSSNRFLYRRIEGNEQGDDAGEIVHFEGADTHLSNGEFLALAGWPVLHLRELIDADDFEFDEIFLPRYRFAQIGYNGVTGVIDRWWNYQINYIPSGVSSVTISHVARQITIDIYPLEHSTQDGYGVWSQSTLGFLTPVDDTVYATGFTREAQYGVSASWFRRCSGSTSGSSPSGTLLINGSDGRLQNNISRQRAIYWFTYFFSRCFFGAGRYQAMYGE</sequence>
<dbReference type="Proteomes" id="UP000028006">
    <property type="component" value="Unassembled WGS sequence"/>
</dbReference>
<name>A0A081N5C0_9GAMM</name>
<reference evidence="1 2" key="1">
    <citation type="submission" date="2014-06" db="EMBL/GenBank/DDBJ databases">
        <title>Whole Genome Sequences of Three Symbiotic Endozoicomonas Bacteria.</title>
        <authorList>
            <person name="Neave M.J."/>
            <person name="Apprill A."/>
            <person name="Voolstra C.R."/>
        </authorList>
    </citation>
    <scope>NUCLEOTIDE SEQUENCE [LARGE SCALE GENOMIC DNA]</scope>
    <source>
        <strain evidence="1 2">LMG 24815</strain>
    </source>
</reference>
<evidence type="ECO:0000313" key="1">
    <source>
        <dbReference type="EMBL" id="KEQ13643.1"/>
    </source>
</evidence>
<comment type="caution">
    <text evidence="1">The sequence shown here is derived from an EMBL/GenBank/DDBJ whole genome shotgun (WGS) entry which is preliminary data.</text>
</comment>
<dbReference type="AlphaFoldDB" id="A0A081N5C0"/>
<organism evidence="1 2">
    <name type="scientific">Endozoicomonas montiporae</name>
    <dbReference type="NCBI Taxonomy" id="1027273"/>
    <lineage>
        <taxon>Bacteria</taxon>
        <taxon>Pseudomonadati</taxon>
        <taxon>Pseudomonadota</taxon>
        <taxon>Gammaproteobacteria</taxon>
        <taxon>Oceanospirillales</taxon>
        <taxon>Endozoicomonadaceae</taxon>
        <taxon>Endozoicomonas</taxon>
    </lineage>
</organism>
<evidence type="ECO:0000313" key="2">
    <source>
        <dbReference type="Proteomes" id="UP000028006"/>
    </source>
</evidence>
<dbReference type="EMBL" id="JOKG01000003">
    <property type="protein sequence ID" value="KEQ13643.1"/>
    <property type="molecule type" value="Genomic_DNA"/>
</dbReference>
<proteinExistence type="predicted"/>
<keyword evidence="2" id="KW-1185">Reference proteome</keyword>
<gene>
    <name evidence="1" type="ORF">GZ77_15150</name>
</gene>
<dbReference type="RefSeq" id="WP_034876690.1">
    <property type="nucleotide sequence ID" value="NZ_JOKG01000003.1"/>
</dbReference>
<protein>
    <submittedName>
        <fullName evidence="1">Uncharacterized protein</fullName>
    </submittedName>
</protein>
<accession>A0A081N5C0</accession>